<evidence type="ECO:0000313" key="3">
    <source>
        <dbReference type="EMBL" id="QDU75591.1"/>
    </source>
</evidence>
<evidence type="ECO:0000256" key="1">
    <source>
        <dbReference type="SAM" id="MobiDB-lite"/>
    </source>
</evidence>
<dbReference type="AlphaFoldDB" id="A0A518C8P5"/>
<keyword evidence="4" id="KW-1185">Reference proteome</keyword>
<evidence type="ECO:0000313" key="4">
    <source>
        <dbReference type="Proteomes" id="UP000318626"/>
    </source>
</evidence>
<dbReference type="InterPro" id="IPR045551">
    <property type="entry name" value="bpX3"/>
</dbReference>
<dbReference type="KEGG" id="bvo:Pan97_26250"/>
<accession>A0A518C8P5</accession>
<dbReference type="InterPro" id="IPR011990">
    <property type="entry name" value="TPR-like_helical_dom_sf"/>
</dbReference>
<name>A0A518C8P5_9BACT</name>
<evidence type="ECO:0000259" key="2">
    <source>
        <dbReference type="Pfam" id="PF19919"/>
    </source>
</evidence>
<dbReference type="Pfam" id="PF19919">
    <property type="entry name" value="bpX3"/>
    <property type="match status" value="1"/>
</dbReference>
<dbReference type="EMBL" id="CP036289">
    <property type="protein sequence ID" value="QDU75591.1"/>
    <property type="molecule type" value="Genomic_DNA"/>
</dbReference>
<gene>
    <name evidence="3" type="ORF">Pan97_26250</name>
</gene>
<feature type="region of interest" description="Disordered" evidence="1">
    <location>
        <begin position="182"/>
        <end position="205"/>
    </location>
</feature>
<protein>
    <recommendedName>
        <fullName evidence="2">MoxR-vWA-beta-propeller ternary system domain-containing protein</fullName>
    </recommendedName>
</protein>
<dbReference type="RefSeq" id="WP_144973087.1">
    <property type="nucleotide sequence ID" value="NZ_CP036289.1"/>
</dbReference>
<dbReference type="Proteomes" id="UP000318626">
    <property type="component" value="Chromosome"/>
</dbReference>
<dbReference type="SUPFAM" id="SSF48452">
    <property type="entry name" value="TPR-like"/>
    <property type="match status" value="1"/>
</dbReference>
<feature type="domain" description="MoxR-vWA-beta-propeller ternary system" evidence="2">
    <location>
        <begin position="5"/>
        <end position="178"/>
    </location>
</feature>
<reference evidence="4" key="1">
    <citation type="submission" date="2019-02" db="EMBL/GenBank/DDBJ databases">
        <title>Deep-cultivation of Planctomycetes and their phenomic and genomic characterization uncovers novel biology.</title>
        <authorList>
            <person name="Wiegand S."/>
            <person name="Jogler M."/>
            <person name="Boedeker C."/>
            <person name="Pinto D."/>
            <person name="Vollmers J."/>
            <person name="Rivas-Marin E."/>
            <person name="Kohn T."/>
            <person name="Peeters S.H."/>
            <person name="Heuer A."/>
            <person name="Rast P."/>
            <person name="Oberbeckmann S."/>
            <person name="Bunk B."/>
            <person name="Jeske O."/>
            <person name="Meyerdierks A."/>
            <person name="Storesund J.E."/>
            <person name="Kallscheuer N."/>
            <person name="Luecker S."/>
            <person name="Lage O.M."/>
            <person name="Pohl T."/>
            <person name="Merkel B.J."/>
            <person name="Hornburger P."/>
            <person name="Mueller R.-W."/>
            <person name="Bruemmer F."/>
            <person name="Labrenz M."/>
            <person name="Spormann A.M."/>
            <person name="Op den Camp H."/>
            <person name="Overmann J."/>
            <person name="Amann R."/>
            <person name="Jetten M.S.M."/>
            <person name="Mascher T."/>
            <person name="Medema M.H."/>
            <person name="Devos D.P."/>
            <person name="Kaster A.-K."/>
            <person name="Ovreas L."/>
            <person name="Rohde M."/>
            <person name="Galperin M.Y."/>
            <person name="Jogler C."/>
        </authorList>
    </citation>
    <scope>NUCLEOTIDE SEQUENCE [LARGE SCALE GENOMIC DNA]</scope>
    <source>
        <strain evidence="4">Pan97</strain>
    </source>
</reference>
<dbReference type="OrthoDB" id="212946at2"/>
<proteinExistence type="predicted"/>
<organism evidence="3 4">
    <name type="scientific">Bremerella volcania</name>
    <dbReference type="NCBI Taxonomy" id="2527984"/>
    <lineage>
        <taxon>Bacteria</taxon>
        <taxon>Pseudomonadati</taxon>
        <taxon>Planctomycetota</taxon>
        <taxon>Planctomycetia</taxon>
        <taxon>Pirellulales</taxon>
        <taxon>Pirellulaceae</taxon>
        <taxon>Bremerella</taxon>
    </lineage>
</organism>
<sequence length="946" mass="104646">MDAVLNLEFSAHNDCPTTCWYVASDDARDWVDAALEGFLPGNQLAIRILPVPQSAQRRDPIGAVMFGPRVVHNVWPKKCLRYTHLTERLMVPVESQLSAEVTADELNSQLSDPWVYVWHPQAGLVAFEPEDVLTLADLITHCSAKPPNLLPVEPGTHLPSRMTAIYPAIPPTMQMVLREGQDGIGTKGESGEKIPPGDGEARPGVANSLGRIGLSVFSAGLNMASAAGEFVGRHLGSGSGAAGGPVGSGTTGGSGESWLEQLKEWTQRRLEHLNEAVLSEREKEINRLMNLLEMNPDEGLKWALPISGEAHRGMATPSSHLAQRNPNFSLGGLGGGGPADHWDLSFQRQQELVQKYRELANREIGLGRYRRAAYIFAELLADYGSAADVLKQGKHWREAALLYKDKLSNPRSAAECLEQGGFWTEAIELHLELKQYVKAGELYRQLEQEDEAVKCFEIAVSECRDRRDFLGAADLLENKLSDLPRAITSLEDAWPHSNQATSGLRELFSVYQRHGLHENAMETIERVRSGFTPPQMQVALVETLSDKASSYPDRNVKHLAADATRVVASKLLSQPRTMDRSRILQAVRRLQPDDRLLARDCLRFGQQKKEKIPKATPRSQNMVRICFERMIELQRTTPECESIASAVSANVIFQAVQNQASGHLRIFRLAWEDGFQSVKEWKNAPIRPESLSAFAVDPNRPNRVYFNTLLCDLLDPPSVTFPQEDQVPFETNLAFLGRHMFGASLTSHGILWMVYRNVTGELTLSATDQRGKLVSTVSLHGYNEVAASIIDSPTRVCPMHATSKYVYVGLGGDLVVHDHDATRSVTLDQTICRLVGSFPNTRPRLLVSLEQGARIYWDDYVDGRAFDFATELNSPYLAFSRGGNIIAASDRACQIYSTRNTKMELVGELQLGAAVRGVITGNAPEQFGIVQKDGRIAIYSWSAPGN</sequence>
<dbReference type="Gene3D" id="1.25.40.10">
    <property type="entry name" value="Tetratricopeptide repeat domain"/>
    <property type="match status" value="1"/>
</dbReference>